<evidence type="ECO:0000256" key="1">
    <source>
        <dbReference type="ARBA" id="ARBA00023125"/>
    </source>
</evidence>
<protein>
    <submittedName>
        <fullName evidence="4">Helix-turn-helix transcriptional regulator</fullName>
    </submittedName>
</protein>
<dbReference type="InterPro" id="IPR000792">
    <property type="entry name" value="Tscrpt_reg_LuxR_C"/>
</dbReference>
<keyword evidence="1" id="KW-0238">DNA-binding</keyword>
<dbReference type="AlphaFoldDB" id="A0A2P5GPP8"/>
<reference evidence="5 6" key="1">
    <citation type="submission" date="2018-01" db="EMBL/GenBank/DDBJ databases">
        <title>Superficieibacter electus gen. nov., sp. nov., an extended-spectrum beta-lactamase possessing member of the Enterobacteriaceae family, isolated from intensive care unit surfaces.</title>
        <authorList>
            <person name="Potter R.F."/>
            <person name="D'Souza A.W."/>
        </authorList>
    </citation>
    <scope>NUCLEOTIDE SEQUENCE [LARGE SCALE GENOMIC DNA]</scope>
    <source>
        <strain evidence="4 6">BP-1</strain>
        <strain evidence="3 5">BP-2</strain>
    </source>
</reference>
<dbReference type="SMART" id="SM00421">
    <property type="entry name" value="HTH_LUXR"/>
    <property type="match status" value="1"/>
</dbReference>
<keyword evidence="5" id="KW-1185">Reference proteome</keyword>
<evidence type="ECO:0000313" key="4">
    <source>
        <dbReference type="EMBL" id="POP48504.1"/>
    </source>
</evidence>
<dbReference type="PRINTS" id="PR00038">
    <property type="entry name" value="HTHLUXR"/>
</dbReference>
<dbReference type="RefSeq" id="WP_103675840.1">
    <property type="nucleotide sequence ID" value="NZ_PQGD01000009.1"/>
</dbReference>
<accession>A0A2P5GPP8</accession>
<organism evidence="4 6">
    <name type="scientific">Superficieibacter electus</name>
    <dbReference type="NCBI Taxonomy" id="2022662"/>
    <lineage>
        <taxon>Bacteria</taxon>
        <taxon>Pseudomonadati</taxon>
        <taxon>Pseudomonadota</taxon>
        <taxon>Gammaproteobacteria</taxon>
        <taxon>Enterobacterales</taxon>
        <taxon>Enterobacteriaceae</taxon>
        <taxon>Superficieibacter</taxon>
    </lineage>
</organism>
<dbReference type="PANTHER" id="PTHR45566:SF1">
    <property type="entry name" value="HTH-TYPE TRANSCRIPTIONAL REGULATOR YHJB-RELATED"/>
    <property type="match status" value="1"/>
</dbReference>
<dbReference type="PROSITE" id="PS00622">
    <property type="entry name" value="HTH_LUXR_1"/>
    <property type="match status" value="1"/>
</dbReference>
<dbReference type="InterPro" id="IPR051015">
    <property type="entry name" value="EvgA-like"/>
</dbReference>
<dbReference type="Proteomes" id="UP000237073">
    <property type="component" value="Unassembled WGS sequence"/>
</dbReference>
<evidence type="ECO:0000313" key="6">
    <source>
        <dbReference type="Proteomes" id="UP000247005"/>
    </source>
</evidence>
<evidence type="ECO:0000313" key="3">
    <source>
        <dbReference type="EMBL" id="POP45220.1"/>
    </source>
</evidence>
<dbReference type="PROSITE" id="PS50043">
    <property type="entry name" value="HTH_LUXR_2"/>
    <property type="match status" value="1"/>
</dbReference>
<comment type="caution">
    <text evidence="4">The sequence shown here is derived from an EMBL/GenBank/DDBJ whole genome shotgun (WGS) entry which is preliminary data.</text>
</comment>
<sequence>MQVIMFDRQSIFIHGMKISLQQLIPEIDIQGLSQSEDLWECLETSPEAILMLDGDMGSEVCQSILQEKNNRFPQCRVLLVVSDCTKEWLQDVLRYNVLAVVQRDSEPDKFSLAINSVAMGLMCLPGDWLTTHDENEQEQELQHLSSRQREILKLLAAGDSNKQISRTLNISAGTVKAHLESIYRRLDVKNRTQAAMMFNETSCN</sequence>
<dbReference type="CDD" id="cd06170">
    <property type="entry name" value="LuxR_C_like"/>
    <property type="match status" value="1"/>
</dbReference>
<dbReference type="PANTHER" id="PTHR45566">
    <property type="entry name" value="HTH-TYPE TRANSCRIPTIONAL REGULATOR YHJB-RELATED"/>
    <property type="match status" value="1"/>
</dbReference>
<gene>
    <name evidence="4" type="ORF">CHU32_12430</name>
    <name evidence="3" type="ORF">CHU33_09500</name>
</gene>
<dbReference type="GO" id="GO:0003677">
    <property type="term" value="F:DNA binding"/>
    <property type="evidence" value="ECO:0007669"/>
    <property type="project" value="UniProtKB-KW"/>
</dbReference>
<dbReference type="OrthoDB" id="8874570at2"/>
<dbReference type="EMBL" id="PQGD01000009">
    <property type="protein sequence ID" value="POP48504.1"/>
    <property type="molecule type" value="Genomic_DNA"/>
</dbReference>
<name>A0A2P5GPP8_9ENTR</name>
<dbReference type="Proteomes" id="UP000247005">
    <property type="component" value="Unassembled WGS sequence"/>
</dbReference>
<dbReference type="InterPro" id="IPR016032">
    <property type="entry name" value="Sig_transdc_resp-reg_C-effctor"/>
</dbReference>
<dbReference type="SUPFAM" id="SSF46894">
    <property type="entry name" value="C-terminal effector domain of the bipartite response regulators"/>
    <property type="match status" value="1"/>
</dbReference>
<dbReference type="Gene3D" id="3.40.50.2300">
    <property type="match status" value="1"/>
</dbReference>
<evidence type="ECO:0000313" key="5">
    <source>
        <dbReference type="Proteomes" id="UP000237073"/>
    </source>
</evidence>
<dbReference type="Pfam" id="PF00196">
    <property type="entry name" value="GerE"/>
    <property type="match status" value="1"/>
</dbReference>
<feature type="domain" description="HTH luxR-type" evidence="2">
    <location>
        <begin position="137"/>
        <end position="202"/>
    </location>
</feature>
<evidence type="ECO:0000259" key="2">
    <source>
        <dbReference type="PROSITE" id="PS50043"/>
    </source>
</evidence>
<dbReference type="EMBL" id="PQGE01000007">
    <property type="protein sequence ID" value="POP45220.1"/>
    <property type="molecule type" value="Genomic_DNA"/>
</dbReference>
<dbReference type="GO" id="GO:0006355">
    <property type="term" value="P:regulation of DNA-templated transcription"/>
    <property type="evidence" value="ECO:0007669"/>
    <property type="project" value="InterPro"/>
</dbReference>
<proteinExistence type="predicted"/>